<dbReference type="AlphaFoldDB" id="A0A7C8M9R8"/>
<feature type="compositionally biased region" description="Polar residues" evidence="1">
    <location>
        <begin position="54"/>
        <end position="82"/>
    </location>
</feature>
<feature type="region of interest" description="Disordered" evidence="1">
    <location>
        <begin position="1"/>
        <end position="114"/>
    </location>
</feature>
<sequence length="367" mass="40908">MSLRAVKSRLQSYFKPAGVVSPEETDDAAAASDRTVPPSQSRSTAERERPKTVDLSTPSPEATRRATQTHYEPTNIHASTHTPKQRTRLAHNRPPGDEERLLRTNTRLPADATRLLPAQHVFDTMRLKPGAARSFKPQNTIDGVRHTQQSRAQPRTYASSQKPSSRLDFLDRVDIDSPTVTGSHTVPEISSQPPAKRRKVQLSRTQKQEVISLDEEDEGEEEESDIELPAPRMRPPSQISRSVSARSQRSAESDRTVTIGPPISGFQAADKLGNSHRKKRRTNESVLTTSSCHWPETATSYSSNPMRGTKATSPIPVDDDELAPKSRTLTQRTRLLEGNQRRMHEQTGGRTPTFEMLLRGMGTQLTM</sequence>
<feature type="compositionally biased region" description="Polar residues" evidence="1">
    <location>
        <begin position="284"/>
        <end position="312"/>
    </location>
</feature>
<proteinExistence type="predicted"/>
<evidence type="ECO:0000313" key="2">
    <source>
        <dbReference type="EMBL" id="KAF2871255.1"/>
    </source>
</evidence>
<evidence type="ECO:0000313" key="3">
    <source>
        <dbReference type="Proteomes" id="UP000481861"/>
    </source>
</evidence>
<organism evidence="2 3">
    <name type="scientific">Massariosphaeria phaeospora</name>
    <dbReference type="NCBI Taxonomy" id="100035"/>
    <lineage>
        <taxon>Eukaryota</taxon>
        <taxon>Fungi</taxon>
        <taxon>Dikarya</taxon>
        <taxon>Ascomycota</taxon>
        <taxon>Pezizomycotina</taxon>
        <taxon>Dothideomycetes</taxon>
        <taxon>Pleosporomycetidae</taxon>
        <taxon>Pleosporales</taxon>
        <taxon>Pleosporales incertae sedis</taxon>
        <taxon>Massariosphaeria</taxon>
    </lineage>
</organism>
<feature type="region of interest" description="Disordered" evidence="1">
    <location>
        <begin position="128"/>
        <end position="322"/>
    </location>
</feature>
<name>A0A7C8M9R8_9PLEO</name>
<gene>
    <name evidence="2" type="ORF">BDV95DRAFT_58056</name>
</gene>
<reference evidence="2 3" key="1">
    <citation type="submission" date="2020-01" db="EMBL/GenBank/DDBJ databases">
        <authorList>
            <consortium name="DOE Joint Genome Institute"/>
            <person name="Haridas S."/>
            <person name="Albert R."/>
            <person name="Binder M."/>
            <person name="Bloem J."/>
            <person name="Labutti K."/>
            <person name="Salamov A."/>
            <person name="Andreopoulos B."/>
            <person name="Baker S.E."/>
            <person name="Barry K."/>
            <person name="Bills G."/>
            <person name="Bluhm B.H."/>
            <person name="Cannon C."/>
            <person name="Castanera R."/>
            <person name="Culley D.E."/>
            <person name="Daum C."/>
            <person name="Ezra D."/>
            <person name="Gonzalez J.B."/>
            <person name="Henrissat B."/>
            <person name="Kuo A."/>
            <person name="Liang C."/>
            <person name="Lipzen A."/>
            <person name="Lutzoni F."/>
            <person name="Magnuson J."/>
            <person name="Mondo S."/>
            <person name="Nolan M."/>
            <person name="Ohm R."/>
            <person name="Pangilinan J."/>
            <person name="Park H.-J.H."/>
            <person name="Ramirez L."/>
            <person name="Alfaro M."/>
            <person name="Sun H."/>
            <person name="Tritt A."/>
            <person name="Yoshinaga Y."/>
            <person name="Zwiers L.-H.L."/>
            <person name="Turgeon B.G."/>
            <person name="Goodwin S.B."/>
            <person name="Spatafora J.W."/>
            <person name="Crous P.W."/>
            <person name="Grigoriev I.V."/>
        </authorList>
    </citation>
    <scope>NUCLEOTIDE SEQUENCE [LARGE SCALE GENOMIC DNA]</scope>
    <source>
        <strain evidence="2 3">CBS 611.86</strain>
    </source>
</reference>
<comment type="caution">
    <text evidence="2">The sequence shown here is derived from an EMBL/GenBank/DDBJ whole genome shotgun (WGS) entry which is preliminary data.</text>
</comment>
<protein>
    <submittedName>
        <fullName evidence="2">Uncharacterized protein</fullName>
    </submittedName>
</protein>
<feature type="compositionally biased region" description="Acidic residues" evidence="1">
    <location>
        <begin position="212"/>
        <end position="226"/>
    </location>
</feature>
<keyword evidence="3" id="KW-1185">Reference proteome</keyword>
<accession>A0A7C8M9R8</accession>
<dbReference type="EMBL" id="JAADJZ010000012">
    <property type="protein sequence ID" value="KAF2871255.1"/>
    <property type="molecule type" value="Genomic_DNA"/>
</dbReference>
<feature type="compositionally biased region" description="Polar residues" evidence="1">
    <location>
        <begin position="136"/>
        <end position="164"/>
    </location>
</feature>
<dbReference type="Proteomes" id="UP000481861">
    <property type="component" value="Unassembled WGS sequence"/>
</dbReference>
<feature type="compositionally biased region" description="Low complexity" evidence="1">
    <location>
        <begin position="237"/>
        <end position="248"/>
    </location>
</feature>
<feature type="compositionally biased region" description="Polar residues" evidence="1">
    <location>
        <begin position="178"/>
        <end position="193"/>
    </location>
</feature>
<evidence type="ECO:0000256" key="1">
    <source>
        <dbReference type="SAM" id="MobiDB-lite"/>
    </source>
</evidence>